<gene>
    <name evidence="1" type="ORF">HINF_LOCUS56148</name>
    <name evidence="2" type="ORF">HINF_LOCUS59815</name>
</gene>
<protein>
    <submittedName>
        <fullName evidence="1">WD40 repeat protein</fullName>
    </submittedName>
    <submittedName>
        <fullName evidence="2">WD40_repeat protein</fullName>
    </submittedName>
</protein>
<proteinExistence type="predicted"/>
<reference evidence="1" key="1">
    <citation type="submission" date="2023-06" db="EMBL/GenBank/DDBJ databases">
        <authorList>
            <person name="Kurt Z."/>
        </authorList>
    </citation>
    <scope>NUCLEOTIDE SEQUENCE</scope>
</reference>
<organism evidence="1">
    <name type="scientific">Hexamita inflata</name>
    <dbReference type="NCBI Taxonomy" id="28002"/>
    <lineage>
        <taxon>Eukaryota</taxon>
        <taxon>Metamonada</taxon>
        <taxon>Diplomonadida</taxon>
        <taxon>Hexamitidae</taxon>
        <taxon>Hexamitinae</taxon>
        <taxon>Hexamita</taxon>
    </lineage>
</organism>
<dbReference type="EMBL" id="CAXDID020000345">
    <property type="protein sequence ID" value="CAL6080326.1"/>
    <property type="molecule type" value="Genomic_DNA"/>
</dbReference>
<evidence type="ECO:0000313" key="3">
    <source>
        <dbReference type="Proteomes" id="UP001642409"/>
    </source>
</evidence>
<reference evidence="2 3" key="2">
    <citation type="submission" date="2024-07" db="EMBL/GenBank/DDBJ databases">
        <authorList>
            <person name="Akdeniz Z."/>
        </authorList>
    </citation>
    <scope>NUCLEOTIDE SEQUENCE [LARGE SCALE GENOMIC DNA]</scope>
</reference>
<dbReference type="AlphaFoldDB" id="A0AA86VJI3"/>
<keyword evidence="3" id="KW-1185">Reference proteome</keyword>
<dbReference type="EMBL" id="CATOUU010001038">
    <property type="protein sequence ID" value="CAI9968503.1"/>
    <property type="molecule type" value="Genomic_DNA"/>
</dbReference>
<evidence type="ECO:0000313" key="2">
    <source>
        <dbReference type="EMBL" id="CAL6080326.1"/>
    </source>
</evidence>
<evidence type="ECO:0000313" key="1">
    <source>
        <dbReference type="EMBL" id="CAI9968503.1"/>
    </source>
</evidence>
<comment type="caution">
    <text evidence="1">The sequence shown here is derived from an EMBL/GenBank/DDBJ whole genome shotgun (WGS) entry which is preliminary data.</text>
</comment>
<name>A0AA86VJI3_9EUKA</name>
<sequence length="145" mass="16901">MSDTLWNTGIDNLNLKKINFKDDVVSLLPLSVKISNSAQLQANIEIKDEILKNTVEELRLLALDQADKMFGLTEKQKIQSRIKQLKERYDVLQKNNDQQPVGRKLNAHEIAPDLLLSQFWFEMQISYPNRNWRNIQQVCSLNYVS</sequence>
<accession>A0AA86VJI3</accession>
<dbReference type="Proteomes" id="UP001642409">
    <property type="component" value="Unassembled WGS sequence"/>
</dbReference>